<evidence type="ECO:0000313" key="1">
    <source>
        <dbReference type="EMBL" id="KAI9919918.1"/>
    </source>
</evidence>
<comment type="caution">
    <text evidence="1">The sequence shown here is derived from an EMBL/GenBank/DDBJ whole genome shotgun (WGS) entry which is preliminary data.</text>
</comment>
<name>A0ACC0WP97_9STRA</name>
<reference evidence="1 2" key="1">
    <citation type="journal article" date="2022" name="bioRxiv">
        <title>The genome of the oomycete Peronosclerospora sorghi, a cosmopolitan pathogen of maize and sorghum, is inflated with dispersed pseudogenes.</title>
        <authorList>
            <person name="Fletcher K."/>
            <person name="Martin F."/>
            <person name="Isakeit T."/>
            <person name="Cavanaugh K."/>
            <person name="Magill C."/>
            <person name="Michelmore R."/>
        </authorList>
    </citation>
    <scope>NUCLEOTIDE SEQUENCE [LARGE SCALE GENOMIC DNA]</scope>
    <source>
        <strain evidence="1">P6</strain>
    </source>
</reference>
<dbReference type="EMBL" id="CM047589">
    <property type="protein sequence ID" value="KAI9919918.1"/>
    <property type="molecule type" value="Genomic_DNA"/>
</dbReference>
<gene>
    <name evidence="1" type="ORF">PsorP6_015617</name>
</gene>
<evidence type="ECO:0000313" key="2">
    <source>
        <dbReference type="Proteomes" id="UP001163321"/>
    </source>
</evidence>
<organism evidence="1 2">
    <name type="scientific">Peronosclerospora sorghi</name>
    <dbReference type="NCBI Taxonomy" id="230839"/>
    <lineage>
        <taxon>Eukaryota</taxon>
        <taxon>Sar</taxon>
        <taxon>Stramenopiles</taxon>
        <taxon>Oomycota</taxon>
        <taxon>Peronosporomycetes</taxon>
        <taxon>Peronosporales</taxon>
        <taxon>Peronosporaceae</taxon>
        <taxon>Peronosclerospora</taxon>
    </lineage>
</organism>
<dbReference type="Proteomes" id="UP001163321">
    <property type="component" value="Chromosome 10"/>
</dbReference>
<keyword evidence="2" id="KW-1185">Reference proteome</keyword>
<sequence>MTKKPEEVRKMMVQTLLAQYTDQDLAQMKLHMWKTNGRSPDDVFELLELGKLKDDKDQYLSALFKSPQFDTWKEYLQLISN</sequence>
<accession>A0ACC0WP97</accession>
<protein>
    <submittedName>
        <fullName evidence="1">Uncharacterized protein</fullName>
    </submittedName>
</protein>
<proteinExistence type="predicted"/>